<proteinExistence type="inferred from homology"/>
<evidence type="ECO:0000256" key="9">
    <source>
        <dbReference type="ARBA" id="ARBA00048670"/>
    </source>
</evidence>
<sequence length="541" mass="57911">MSMETIRDVTFDLLRKLGITTVFGNPGSTEETFLKDLPSDFRYVLALQEASAIAIADGYAQATRSPALVNVHTSAGISNTMSNVMTAALNRTPLIVTAGNQTREMLLMEPWLTNVEPEMLTKPWAKWSYQPVRAEDVPAAFMRAYAMAMQPPAGPVFLSIPLDDWDKPAASTPVVRSVATRIGPDPDRLEEFARRLSAAKNPVLIYGSSIARGDGWAQAVALAERLGAPVWAAPSSERPPFPENHPQYRGGLPFAIGPLSERLENHDVGIVVGAPVFRYYPYVPGEYLPEGMSLLHVTDDPTEAGKAPVGDSLLCDAVLALEGLLELVEEKAPSGPVDMNPHRMAPHPAPLVAPSGDVLTALELFEAIRSVAPDDAVLMEESPSNLAELHTAWPIVKPDSFYTAASGSLGWTLPASVGVALAERDSGRNRPVVAMIGDGSFQYALQALWTAADHELPILYVVPRNAEYAILKAFAKLEETPGVPGLDIPSLDFVSLGEGYGCTGDRAETMAEVQVAVKAALARSGPTVLEVPIAATVPPLL</sequence>
<keyword evidence="7 10" id="KW-0786">Thiamine pyrophosphate</keyword>
<dbReference type="Pfam" id="PF00205">
    <property type="entry name" value="TPP_enzyme_M"/>
    <property type="match status" value="1"/>
</dbReference>
<dbReference type="GO" id="GO:0016829">
    <property type="term" value="F:lyase activity"/>
    <property type="evidence" value="ECO:0007669"/>
    <property type="project" value="UniProtKB-KW"/>
</dbReference>
<comment type="similarity">
    <text evidence="3 10">Belongs to the TPP enzyme family.</text>
</comment>
<dbReference type="SUPFAM" id="SSF52518">
    <property type="entry name" value="Thiamin diphosphate-binding fold (THDP-binding)"/>
    <property type="match status" value="2"/>
</dbReference>
<dbReference type="Gene3D" id="3.40.50.970">
    <property type="match status" value="2"/>
</dbReference>
<keyword evidence="6" id="KW-0274">FAD</keyword>
<dbReference type="GO" id="GO:0030976">
    <property type="term" value="F:thiamine pyrophosphate binding"/>
    <property type="evidence" value="ECO:0007669"/>
    <property type="project" value="InterPro"/>
</dbReference>
<evidence type="ECO:0000256" key="1">
    <source>
        <dbReference type="ARBA" id="ARBA00004974"/>
    </source>
</evidence>
<dbReference type="InterPro" id="IPR029061">
    <property type="entry name" value="THDP-binding"/>
</dbReference>
<evidence type="ECO:0000256" key="5">
    <source>
        <dbReference type="ARBA" id="ARBA00022630"/>
    </source>
</evidence>
<dbReference type="EC" id="2.2.1.6" evidence="4"/>
<dbReference type="OrthoDB" id="2443624at2"/>
<feature type="domain" description="Thiamine pyrophosphate enzyme central" evidence="11">
    <location>
        <begin position="189"/>
        <end position="323"/>
    </location>
</feature>
<dbReference type="Proteomes" id="UP000286208">
    <property type="component" value="Unassembled WGS sequence"/>
</dbReference>
<evidence type="ECO:0000256" key="10">
    <source>
        <dbReference type="RuleBase" id="RU362132"/>
    </source>
</evidence>
<accession>A0A438BCI5</accession>
<feature type="domain" description="Thiamine pyrophosphate enzyme TPP-binding" evidence="12">
    <location>
        <begin position="390"/>
        <end position="531"/>
    </location>
</feature>
<keyword evidence="8" id="KW-0028">Amino-acid biosynthesis</keyword>
<dbReference type="InterPro" id="IPR029035">
    <property type="entry name" value="DHS-like_NAD/FAD-binding_dom"/>
</dbReference>
<evidence type="ECO:0000256" key="4">
    <source>
        <dbReference type="ARBA" id="ARBA00013145"/>
    </source>
</evidence>
<dbReference type="UniPathway" id="UPA00049">
    <property type="reaction ID" value="UER00059"/>
</dbReference>
<comment type="catalytic activity">
    <reaction evidence="9">
        <text>2 pyruvate + H(+) = (2S)-2-acetolactate + CO2</text>
        <dbReference type="Rhea" id="RHEA:25249"/>
        <dbReference type="ChEBI" id="CHEBI:15361"/>
        <dbReference type="ChEBI" id="CHEBI:15378"/>
        <dbReference type="ChEBI" id="CHEBI:16526"/>
        <dbReference type="ChEBI" id="CHEBI:58476"/>
        <dbReference type="EC" id="2.2.1.6"/>
    </reaction>
</comment>
<dbReference type="GO" id="GO:0000287">
    <property type="term" value="F:magnesium ion binding"/>
    <property type="evidence" value="ECO:0007669"/>
    <property type="project" value="InterPro"/>
</dbReference>
<dbReference type="InterPro" id="IPR045229">
    <property type="entry name" value="TPP_enz"/>
</dbReference>
<dbReference type="GO" id="GO:0009099">
    <property type="term" value="P:L-valine biosynthetic process"/>
    <property type="evidence" value="ECO:0007669"/>
    <property type="project" value="UniProtKB-UniPathway"/>
</dbReference>
<dbReference type="InterPro" id="IPR012000">
    <property type="entry name" value="Thiamin_PyroP_enz_cen_dom"/>
</dbReference>
<evidence type="ECO:0000256" key="6">
    <source>
        <dbReference type="ARBA" id="ARBA00022827"/>
    </source>
</evidence>
<comment type="caution">
    <text evidence="14">The sequence shown here is derived from an EMBL/GenBank/DDBJ whole genome shotgun (WGS) entry which is preliminary data.</text>
</comment>
<evidence type="ECO:0000259" key="12">
    <source>
        <dbReference type="Pfam" id="PF02775"/>
    </source>
</evidence>
<dbReference type="Pfam" id="PF02776">
    <property type="entry name" value="TPP_enzyme_N"/>
    <property type="match status" value="1"/>
</dbReference>
<dbReference type="EMBL" id="RKLP01000008">
    <property type="protein sequence ID" value="RVW08622.1"/>
    <property type="molecule type" value="Genomic_DNA"/>
</dbReference>
<keyword evidence="14" id="KW-0456">Lyase</keyword>
<dbReference type="CDD" id="cd02002">
    <property type="entry name" value="TPP_BFDC"/>
    <property type="match status" value="1"/>
</dbReference>
<dbReference type="CDD" id="cd07035">
    <property type="entry name" value="TPP_PYR_POX_like"/>
    <property type="match status" value="1"/>
</dbReference>
<dbReference type="PANTHER" id="PTHR18968:SF86">
    <property type="entry name" value="ACETOLACTATE SYNTHASE LARGE SUBUNIT ILVX-RELATED"/>
    <property type="match status" value="1"/>
</dbReference>
<dbReference type="UniPathway" id="UPA00047">
    <property type="reaction ID" value="UER00055"/>
</dbReference>
<evidence type="ECO:0000256" key="7">
    <source>
        <dbReference type="ARBA" id="ARBA00023052"/>
    </source>
</evidence>
<evidence type="ECO:0000259" key="13">
    <source>
        <dbReference type="Pfam" id="PF02776"/>
    </source>
</evidence>
<dbReference type="Pfam" id="PF02775">
    <property type="entry name" value="TPP_enzyme_C"/>
    <property type="match status" value="1"/>
</dbReference>
<keyword evidence="5" id="KW-0285">Flavoprotein</keyword>
<gene>
    <name evidence="14" type="ORF">EGT67_16015</name>
</gene>
<dbReference type="GO" id="GO:0009097">
    <property type="term" value="P:isoleucine biosynthetic process"/>
    <property type="evidence" value="ECO:0007669"/>
    <property type="project" value="UniProtKB-UniPathway"/>
</dbReference>
<keyword evidence="8" id="KW-0100">Branched-chain amino acid biosynthesis</keyword>
<name>A0A438BCI5_9NOCA</name>
<evidence type="ECO:0000313" key="14">
    <source>
        <dbReference type="EMBL" id="RVW08622.1"/>
    </source>
</evidence>
<comment type="pathway">
    <text evidence="2">Amino-acid biosynthesis; L-valine biosynthesis; L-valine from pyruvate: step 1/4.</text>
</comment>
<reference evidence="14 15" key="1">
    <citation type="submission" date="2018-11" db="EMBL/GenBank/DDBJ databases">
        <title>Rhodococcus spongicola sp. nov. and Rhodococcus xishaensis sp. nov. from marine sponges.</title>
        <authorList>
            <person name="Li L."/>
            <person name="Lin H.W."/>
        </authorList>
    </citation>
    <scope>NUCLEOTIDE SEQUENCE [LARGE SCALE GENOMIC DNA]</scope>
    <source>
        <strain evidence="14 15">CCTCC AB2014297</strain>
    </source>
</reference>
<evidence type="ECO:0000313" key="15">
    <source>
        <dbReference type="Proteomes" id="UP000286208"/>
    </source>
</evidence>
<evidence type="ECO:0000259" key="11">
    <source>
        <dbReference type="Pfam" id="PF00205"/>
    </source>
</evidence>
<feature type="domain" description="Thiamine pyrophosphate enzyme N-terminal TPP-binding" evidence="13">
    <location>
        <begin position="5"/>
        <end position="106"/>
    </location>
</feature>
<organism evidence="14 15">
    <name type="scientific">Prescottella agglutinans</name>
    <dbReference type="NCBI Taxonomy" id="1644129"/>
    <lineage>
        <taxon>Bacteria</taxon>
        <taxon>Bacillati</taxon>
        <taxon>Actinomycetota</taxon>
        <taxon>Actinomycetes</taxon>
        <taxon>Mycobacteriales</taxon>
        <taxon>Nocardiaceae</taxon>
        <taxon>Prescottella</taxon>
    </lineage>
</organism>
<evidence type="ECO:0000256" key="8">
    <source>
        <dbReference type="ARBA" id="ARBA00023304"/>
    </source>
</evidence>
<comment type="pathway">
    <text evidence="1">Amino-acid biosynthesis; L-isoleucine biosynthesis; L-isoleucine from 2-oxobutanoate: step 1/4.</text>
</comment>
<protein>
    <recommendedName>
        <fullName evidence="4">acetolactate synthase</fullName>
        <ecNumber evidence="4">2.2.1.6</ecNumber>
    </recommendedName>
</protein>
<dbReference type="SUPFAM" id="SSF52467">
    <property type="entry name" value="DHS-like NAD/FAD-binding domain"/>
    <property type="match status" value="1"/>
</dbReference>
<dbReference type="InterPro" id="IPR012001">
    <property type="entry name" value="Thiamin_PyroP_enz_TPP-bd_dom"/>
</dbReference>
<dbReference type="PANTHER" id="PTHR18968">
    <property type="entry name" value="THIAMINE PYROPHOSPHATE ENZYMES"/>
    <property type="match status" value="1"/>
</dbReference>
<dbReference type="InterPro" id="IPR011766">
    <property type="entry name" value="TPP_enzyme_TPP-bd"/>
</dbReference>
<dbReference type="GO" id="GO:0050660">
    <property type="term" value="F:flavin adenine dinucleotide binding"/>
    <property type="evidence" value="ECO:0007669"/>
    <property type="project" value="TreeGrafter"/>
</dbReference>
<dbReference type="NCBIfam" id="NF005485">
    <property type="entry name" value="PRK07092.1"/>
    <property type="match status" value="1"/>
</dbReference>
<evidence type="ECO:0000256" key="3">
    <source>
        <dbReference type="ARBA" id="ARBA00007812"/>
    </source>
</evidence>
<dbReference type="GO" id="GO:0003984">
    <property type="term" value="F:acetolactate synthase activity"/>
    <property type="evidence" value="ECO:0007669"/>
    <property type="project" value="UniProtKB-EC"/>
</dbReference>
<dbReference type="Gene3D" id="3.40.50.1220">
    <property type="entry name" value="TPP-binding domain"/>
    <property type="match status" value="1"/>
</dbReference>
<keyword evidence="15" id="KW-1185">Reference proteome</keyword>
<evidence type="ECO:0000256" key="2">
    <source>
        <dbReference type="ARBA" id="ARBA00005025"/>
    </source>
</evidence>
<dbReference type="AlphaFoldDB" id="A0A438BCI5"/>